<feature type="transmembrane region" description="Helical" evidence="1">
    <location>
        <begin position="67"/>
        <end position="86"/>
    </location>
</feature>
<protein>
    <submittedName>
        <fullName evidence="2">Uncharacterized protein</fullName>
    </submittedName>
</protein>
<dbReference type="VEuPathDB" id="FungiDB:RhiirA1_479735"/>
<dbReference type="Proteomes" id="UP000232688">
    <property type="component" value="Unassembled WGS sequence"/>
</dbReference>
<dbReference type="EMBL" id="LLXH01004496">
    <property type="protein sequence ID" value="PKC53229.1"/>
    <property type="molecule type" value="Genomic_DNA"/>
</dbReference>
<evidence type="ECO:0000313" key="2">
    <source>
        <dbReference type="EMBL" id="PKC53229.1"/>
    </source>
</evidence>
<comment type="caution">
    <text evidence="2">The sequence shown here is derived from an EMBL/GenBank/DDBJ whole genome shotgun (WGS) entry which is preliminary data.</text>
</comment>
<keyword evidence="1" id="KW-0812">Transmembrane</keyword>
<keyword evidence="1" id="KW-0472">Membrane</keyword>
<gene>
    <name evidence="2" type="ORF">RhiirA1_479735</name>
</gene>
<keyword evidence="1" id="KW-1133">Transmembrane helix</keyword>
<feature type="non-terminal residue" evidence="2">
    <location>
        <position position="1"/>
    </location>
</feature>
<reference evidence="2 3" key="2">
    <citation type="submission" date="2017-10" db="EMBL/GenBank/DDBJ databases">
        <title>Genome analyses suggest a sexual origin of heterokaryosis in a supposedly ancient asexual fungus.</title>
        <authorList>
            <person name="Corradi N."/>
            <person name="Sedzielewska K."/>
            <person name="Noel J."/>
            <person name="Charron P."/>
            <person name="Farinelli L."/>
            <person name="Marton T."/>
            <person name="Kruger M."/>
            <person name="Pelin A."/>
            <person name="Brachmann A."/>
            <person name="Corradi N."/>
        </authorList>
    </citation>
    <scope>NUCLEOTIDE SEQUENCE [LARGE SCALE GENOMIC DNA]</scope>
    <source>
        <strain evidence="2 3">A1</strain>
    </source>
</reference>
<accession>A0A2N0QQA4</accession>
<sequence>CNNPPPDTGQPGIDNTFVKVIGSDTQIIGSPIIEVDNSLKWLFNSLLVKTFTKSKVLNEQGGSAVKTISIIVIFLLLLGGGLTIYFQYFNIATFSEEEIATAKEVAQNEFAQASSISVDYTVDQQKDAITSLGYEENKVDKVTTIYEKKHNNETDYYILFSLQPHETIPNLTRALVQVFDRENGGLIYELDNVLTWKEQ</sequence>
<reference evidence="2 3" key="1">
    <citation type="submission" date="2017-10" db="EMBL/GenBank/DDBJ databases">
        <title>Extensive intraspecific genome diversity in a model arbuscular mycorrhizal fungus.</title>
        <authorList>
            <person name="Chen E.C.H."/>
            <person name="Morin E."/>
            <person name="Baudet D."/>
            <person name="Noel J."/>
            <person name="Ndikumana S."/>
            <person name="Charron P."/>
            <person name="St-Onge C."/>
            <person name="Giorgi J."/>
            <person name="Grigoriev I.V."/>
            <person name="Roux C."/>
            <person name="Martin F.M."/>
            <person name="Corradi N."/>
        </authorList>
    </citation>
    <scope>NUCLEOTIDE SEQUENCE [LARGE SCALE GENOMIC DNA]</scope>
    <source>
        <strain evidence="2 3">A1</strain>
    </source>
</reference>
<dbReference type="AlphaFoldDB" id="A0A2N0QQA4"/>
<organism evidence="2 3">
    <name type="scientific">Rhizophagus irregularis</name>
    <dbReference type="NCBI Taxonomy" id="588596"/>
    <lineage>
        <taxon>Eukaryota</taxon>
        <taxon>Fungi</taxon>
        <taxon>Fungi incertae sedis</taxon>
        <taxon>Mucoromycota</taxon>
        <taxon>Glomeromycotina</taxon>
        <taxon>Glomeromycetes</taxon>
        <taxon>Glomerales</taxon>
        <taxon>Glomeraceae</taxon>
        <taxon>Rhizophagus</taxon>
    </lineage>
</organism>
<evidence type="ECO:0000313" key="3">
    <source>
        <dbReference type="Proteomes" id="UP000232688"/>
    </source>
</evidence>
<evidence type="ECO:0000256" key="1">
    <source>
        <dbReference type="SAM" id="Phobius"/>
    </source>
</evidence>
<proteinExistence type="predicted"/>
<name>A0A2N0QQA4_9GLOM</name>